<sequence>MKGLPLFLALGLTLCGCNYNYYQGKQLEAQDRFEEANLSFHKAYADSPGDDDFKAAYLRTAERTTEDLLLRYQQYLDEGLMDIAYARLEQAKNLTPEHPVVLQELRKWTQVLVAGKVDFTFESLQKVVPLTDEMVLMLRINTADPKKVLNVVIDNQTKTFAAEDRIYNLSQKDLIFYTLNSIGVKLKKDRTRVVRFIRFVDLKIPYPKDVNGNLAEITATAAANGEVPLQPVDRVYPYQELAQSSASQDWTGMRGLSYSLNLEGERIKVESSNGKIDYLPQMLYLNKEERRIFVDFGSLECIQRKKGGIWTFRRTVDPNRAYLNDLKANLAFSPYFFFREGAYAFVLAHG</sequence>
<evidence type="ECO:0000313" key="1">
    <source>
        <dbReference type="EMBL" id="OGG99416.1"/>
    </source>
</evidence>
<name>A0A1F6GMR3_9PROT</name>
<dbReference type="AlphaFoldDB" id="A0A1F6GMR3"/>
<accession>A0A1F6GMR3</accession>
<gene>
    <name evidence="1" type="ORF">A2557_12515</name>
</gene>
<dbReference type="Proteomes" id="UP000177583">
    <property type="component" value="Unassembled WGS sequence"/>
</dbReference>
<protein>
    <submittedName>
        <fullName evidence="1">Uncharacterized protein</fullName>
    </submittedName>
</protein>
<evidence type="ECO:0000313" key="2">
    <source>
        <dbReference type="Proteomes" id="UP000177583"/>
    </source>
</evidence>
<reference evidence="1 2" key="1">
    <citation type="journal article" date="2016" name="Nat. Commun.">
        <title>Thousands of microbial genomes shed light on interconnected biogeochemical processes in an aquifer system.</title>
        <authorList>
            <person name="Anantharaman K."/>
            <person name="Brown C.T."/>
            <person name="Hug L.A."/>
            <person name="Sharon I."/>
            <person name="Castelle C.J."/>
            <person name="Probst A.J."/>
            <person name="Thomas B.C."/>
            <person name="Singh A."/>
            <person name="Wilkins M.J."/>
            <person name="Karaoz U."/>
            <person name="Brodie E.L."/>
            <person name="Williams K.H."/>
            <person name="Hubbard S.S."/>
            <person name="Banfield J.F."/>
        </authorList>
    </citation>
    <scope>NUCLEOTIDE SEQUENCE [LARGE SCALE GENOMIC DNA]</scope>
</reference>
<organism evidence="1 2">
    <name type="scientific">Candidatus Lambdaproteobacteria bacterium RIFOXYD2_FULL_56_26</name>
    <dbReference type="NCBI Taxonomy" id="1817773"/>
    <lineage>
        <taxon>Bacteria</taxon>
        <taxon>Pseudomonadati</taxon>
        <taxon>Pseudomonadota</taxon>
        <taxon>Candidatus Lambdaproteobacteria</taxon>
    </lineage>
</organism>
<proteinExistence type="predicted"/>
<comment type="caution">
    <text evidence="1">The sequence shown here is derived from an EMBL/GenBank/DDBJ whole genome shotgun (WGS) entry which is preliminary data.</text>
</comment>
<dbReference type="EMBL" id="MFNF01000057">
    <property type="protein sequence ID" value="OGG99416.1"/>
    <property type="molecule type" value="Genomic_DNA"/>
</dbReference>
<dbReference type="PROSITE" id="PS51257">
    <property type="entry name" value="PROKAR_LIPOPROTEIN"/>
    <property type="match status" value="1"/>
</dbReference>